<sequence length="158" mass="17675">MGFVRSLTTHNPLFFSFFLPLAADTTLTLVGQDASYWSDFTTANEAAPLRFLLTTHPALFVFVSLAWYAVLYWLIKKLRDPLNLMIAISLMVGHTVGSESWIVKILLSQPAFIEMNRRVAVTMIWSTTVGYFLLVGIVGGLALSAYLRQRMVSHTPTS</sequence>
<evidence type="ECO:0000313" key="3">
    <source>
        <dbReference type="Proteomes" id="UP000176723"/>
    </source>
</evidence>
<evidence type="ECO:0000313" key="2">
    <source>
        <dbReference type="EMBL" id="OGY21131.1"/>
    </source>
</evidence>
<feature type="transmembrane region" description="Helical" evidence="1">
    <location>
        <begin position="12"/>
        <end position="31"/>
    </location>
</feature>
<organism evidence="2 3">
    <name type="scientific">Candidatus Chisholmbacteria bacterium RIFCSPLOWO2_01_FULL_49_14</name>
    <dbReference type="NCBI Taxonomy" id="1797593"/>
    <lineage>
        <taxon>Bacteria</taxon>
        <taxon>Candidatus Chisholmiibacteriota</taxon>
    </lineage>
</organism>
<reference evidence="2 3" key="1">
    <citation type="journal article" date="2016" name="Nat. Commun.">
        <title>Thousands of microbial genomes shed light on interconnected biogeochemical processes in an aquifer system.</title>
        <authorList>
            <person name="Anantharaman K."/>
            <person name="Brown C.T."/>
            <person name="Hug L.A."/>
            <person name="Sharon I."/>
            <person name="Castelle C.J."/>
            <person name="Probst A.J."/>
            <person name="Thomas B.C."/>
            <person name="Singh A."/>
            <person name="Wilkins M.J."/>
            <person name="Karaoz U."/>
            <person name="Brodie E.L."/>
            <person name="Williams K.H."/>
            <person name="Hubbard S.S."/>
            <person name="Banfield J.F."/>
        </authorList>
    </citation>
    <scope>NUCLEOTIDE SEQUENCE [LARGE SCALE GENOMIC DNA]</scope>
</reference>
<feature type="transmembrane region" description="Helical" evidence="1">
    <location>
        <begin position="82"/>
        <end position="103"/>
    </location>
</feature>
<gene>
    <name evidence="2" type="ORF">A3A65_03540</name>
</gene>
<name>A0A1G1W0E3_9BACT</name>
<dbReference type="EMBL" id="MHCL01000016">
    <property type="protein sequence ID" value="OGY21131.1"/>
    <property type="molecule type" value="Genomic_DNA"/>
</dbReference>
<keyword evidence="1" id="KW-0812">Transmembrane</keyword>
<evidence type="ECO:0000256" key="1">
    <source>
        <dbReference type="SAM" id="Phobius"/>
    </source>
</evidence>
<proteinExistence type="predicted"/>
<dbReference type="STRING" id="1797593.A3A65_03540"/>
<protein>
    <submittedName>
        <fullName evidence="2">Uncharacterized protein</fullName>
    </submittedName>
</protein>
<keyword evidence="1" id="KW-0472">Membrane</keyword>
<dbReference type="Proteomes" id="UP000176723">
    <property type="component" value="Unassembled WGS sequence"/>
</dbReference>
<feature type="transmembrane region" description="Helical" evidence="1">
    <location>
        <begin position="123"/>
        <end position="147"/>
    </location>
</feature>
<feature type="transmembrane region" description="Helical" evidence="1">
    <location>
        <begin position="51"/>
        <end position="75"/>
    </location>
</feature>
<comment type="caution">
    <text evidence="2">The sequence shown here is derived from an EMBL/GenBank/DDBJ whole genome shotgun (WGS) entry which is preliminary data.</text>
</comment>
<keyword evidence="1" id="KW-1133">Transmembrane helix</keyword>
<accession>A0A1G1W0E3</accession>
<dbReference type="AlphaFoldDB" id="A0A1G1W0E3"/>